<proteinExistence type="predicted"/>
<dbReference type="VEuPathDB" id="AmoebaDB:KM1_090110"/>
<evidence type="ECO:0000313" key="2">
    <source>
        <dbReference type="EMBL" id="EMS13090.1"/>
    </source>
</evidence>
<protein>
    <submittedName>
        <fullName evidence="2">Uncharacterized protein</fullName>
    </submittedName>
</protein>
<evidence type="ECO:0000256" key="1">
    <source>
        <dbReference type="SAM" id="Phobius"/>
    </source>
</evidence>
<feature type="transmembrane region" description="Helical" evidence="1">
    <location>
        <begin position="6"/>
        <end position="32"/>
    </location>
</feature>
<sequence>MLQPYFIVTWICGIFLSGVELVIVLFHCLCIVDIQTDQLSPVDFCKRVNPFIIPPMLKQNTQRNEHIQNSIPIELVSINTAIGGQNIHKQNIINLLYTINNFKKWIMS</sequence>
<keyword evidence="1" id="KW-1133">Transmembrane helix</keyword>
<reference evidence="2 3" key="1">
    <citation type="submission" date="2013-01" db="EMBL/GenBank/DDBJ databases">
        <authorList>
            <person name="Inman J."/>
            <person name="Zafar N."/>
            <person name="Lorenzi H."/>
            <person name="Caler E."/>
        </authorList>
    </citation>
    <scope>NUCLEOTIDE SEQUENCE [LARGE SCALE GENOMIC DNA]</scope>
    <source>
        <strain evidence="2 3">HM-3:IMSS</strain>
    </source>
</reference>
<dbReference type="AlphaFoldDB" id="M7W5V0"/>
<dbReference type="GO" id="GO:0016192">
    <property type="term" value="P:vesicle-mediated transport"/>
    <property type="evidence" value="ECO:0007669"/>
    <property type="project" value="InterPro"/>
</dbReference>
<gene>
    <name evidence="2" type="ORF">KM1_090110</name>
</gene>
<accession>M7W5V0</accession>
<name>M7W5V0_ENTHI</name>
<evidence type="ECO:0000313" key="3">
    <source>
        <dbReference type="Proteomes" id="UP000030780"/>
    </source>
</evidence>
<dbReference type="Proteomes" id="UP000030780">
    <property type="component" value="Unassembled WGS sequence"/>
</dbReference>
<organism evidence="2 3">
    <name type="scientific">Entamoeba histolytica HM-3:IMSS</name>
    <dbReference type="NCBI Taxonomy" id="885315"/>
    <lineage>
        <taxon>Eukaryota</taxon>
        <taxon>Amoebozoa</taxon>
        <taxon>Evosea</taxon>
        <taxon>Archamoebae</taxon>
        <taxon>Mastigamoebida</taxon>
        <taxon>Entamoebidae</taxon>
        <taxon>Entamoeba</taxon>
    </lineage>
</organism>
<dbReference type="EMBL" id="KB638296">
    <property type="protein sequence ID" value="EMS13090.1"/>
    <property type="molecule type" value="Genomic_DNA"/>
</dbReference>
<keyword evidence="1" id="KW-0812">Transmembrane</keyword>
<keyword evidence="1" id="KW-0472">Membrane</keyword>
<dbReference type="InterPro" id="IPR003377">
    <property type="entry name" value="Cornichon"/>
</dbReference>
<dbReference type="Pfam" id="PF03311">
    <property type="entry name" value="Cornichon"/>
    <property type="match status" value="1"/>
</dbReference>
<dbReference type="OrthoDB" id="8775810at2759"/>